<dbReference type="EMBL" id="JASNQZ010000011">
    <property type="protein sequence ID" value="KAL0950487.1"/>
    <property type="molecule type" value="Genomic_DNA"/>
</dbReference>
<dbReference type="Pfam" id="PF18885">
    <property type="entry name" value="DUF5648"/>
    <property type="match status" value="1"/>
</dbReference>
<keyword evidence="3" id="KW-1185">Reference proteome</keyword>
<organism evidence="2 3">
    <name type="scientific">Hohenbuehelia grisea</name>
    <dbReference type="NCBI Taxonomy" id="104357"/>
    <lineage>
        <taxon>Eukaryota</taxon>
        <taxon>Fungi</taxon>
        <taxon>Dikarya</taxon>
        <taxon>Basidiomycota</taxon>
        <taxon>Agaricomycotina</taxon>
        <taxon>Agaricomycetes</taxon>
        <taxon>Agaricomycetidae</taxon>
        <taxon>Agaricales</taxon>
        <taxon>Pleurotineae</taxon>
        <taxon>Pleurotaceae</taxon>
        <taxon>Hohenbuehelia</taxon>
    </lineage>
</organism>
<gene>
    <name evidence="2" type="ORF">HGRIS_007298</name>
</gene>
<dbReference type="InterPro" id="IPR043708">
    <property type="entry name" value="DUF5648"/>
</dbReference>
<dbReference type="Proteomes" id="UP001556367">
    <property type="component" value="Unassembled WGS sequence"/>
</dbReference>
<feature type="domain" description="DUF5648" evidence="1">
    <location>
        <begin position="128"/>
        <end position="262"/>
    </location>
</feature>
<proteinExistence type="predicted"/>
<reference evidence="3" key="1">
    <citation type="submission" date="2024-06" db="EMBL/GenBank/DDBJ databases">
        <title>Multi-omics analyses provide insights into the biosynthesis of the anticancer antibiotic pleurotin in Hohenbuehelia grisea.</title>
        <authorList>
            <person name="Weaver J.A."/>
            <person name="Alberti F."/>
        </authorList>
    </citation>
    <scope>NUCLEOTIDE SEQUENCE [LARGE SCALE GENOMIC DNA]</scope>
    <source>
        <strain evidence="3">T-177</strain>
    </source>
</reference>
<evidence type="ECO:0000313" key="2">
    <source>
        <dbReference type="EMBL" id="KAL0950487.1"/>
    </source>
</evidence>
<accession>A0ABR3J4I3</accession>
<evidence type="ECO:0000313" key="3">
    <source>
        <dbReference type="Proteomes" id="UP001556367"/>
    </source>
</evidence>
<evidence type="ECO:0000259" key="1">
    <source>
        <dbReference type="Pfam" id="PF18885"/>
    </source>
</evidence>
<comment type="caution">
    <text evidence="2">The sequence shown here is derived from an EMBL/GenBank/DDBJ whole genome shotgun (WGS) entry which is preliminary data.</text>
</comment>
<sequence length="286" mass="31717">MSPSCIAFQTSQLWSLRPLQFLDSSWVAPGHPCYASSAHSKRFRHAVRQIMLEIKAAEIPFGASKLTILAIHTSSHKMRIALVLISIALAACSSPVDPFNPISLEARGPAEPVDCPLLLEDTQVVSEGYNRGVPDHFYTLTPSEISTSGLKDCGVAFRTFTTATPLGAEALPLYRLNSVTNNDHYYTVSDTEKTAYIAAGYVDEGQIGYVSKTPACGRGTTSGTRLAMLYRMYNPASKDHWYSVDPDVIRRARKAGYLQEDMDKFTAFVWVSDEYRQDRKRCDSDL</sequence>
<protein>
    <recommendedName>
        <fullName evidence="1">DUF5648 domain-containing protein</fullName>
    </recommendedName>
</protein>
<name>A0ABR3J4I3_9AGAR</name>